<name>A0A2S7KTE7_9FLAO</name>
<evidence type="ECO:0008006" key="6">
    <source>
        <dbReference type="Google" id="ProtNLM"/>
    </source>
</evidence>
<dbReference type="AlphaFoldDB" id="A0A2S7KTE7"/>
<dbReference type="InterPro" id="IPR038765">
    <property type="entry name" value="Papain-like_cys_pep_sf"/>
</dbReference>
<dbReference type="EMBL" id="MQUB01000001">
    <property type="protein sequence ID" value="PQB05901.1"/>
    <property type="molecule type" value="Genomic_DNA"/>
</dbReference>
<evidence type="ECO:0000313" key="5">
    <source>
        <dbReference type="Proteomes" id="UP000239800"/>
    </source>
</evidence>
<feature type="signal peptide" evidence="1">
    <location>
        <begin position="1"/>
        <end position="18"/>
    </location>
</feature>
<feature type="domain" description="DUF3857" evidence="3">
    <location>
        <begin position="53"/>
        <end position="186"/>
    </location>
</feature>
<dbReference type="OrthoDB" id="8595007at2"/>
<proteinExistence type="predicted"/>
<dbReference type="SUPFAM" id="SSF54001">
    <property type="entry name" value="Cysteine proteinases"/>
    <property type="match status" value="1"/>
</dbReference>
<dbReference type="RefSeq" id="WP_146090614.1">
    <property type="nucleotide sequence ID" value="NZ_MQUB01000001.1"/>
</dbReference>
<dbReference type="Pfam" id="PF12969">
    <property type="entry name" value="DUF3857"/>
    <property type="match status" value="1"/>
</dbReference>
<evidence type="ECO:0000256" key="1">
    <source>
        <dbReference type="SAM" id="SignalP"/>
    </source>
</evidence>
<dbReference type="InterPro" id="IPR024618">
    <property type="entry name" value="DUF3857"/>
</dbReference>
<evidence type="ECO:0000259" key="3">
    <source>
        <dbReference type="Pfam" id="PF12969"/>
    </source>
</evidence>
<sequence>MRKHLLLMALLVALPSKAQSDFIVALLDPVLKEKSNSVLLYENTLIDIPNQNSITIRTQRKMMVLNKAGMSDLKAFVHYDDSRKVKVAEAIVYDALGKEIERFRRKDFLDMSAVDGGTLYSDDRVMVMNYSPKSYPFSVEFVFEVVSDNTAFIPPWYLHTSYYSSIKNKSLEIRYQQELELRNKVHDPDGVMNITEQPGLFKIAVEQIPSIEPEPYGPILEEMVPNVKFAMTRFNLEGIRGEAGDWSAFGAWEYENLLKGLDELPDDTRQKIAQLIADAPSEKEKVKRIYQYVQDNTRYISVQLGIGGLRPYPASEVQEMGYGDCKGLTNYTMALLKLAGIKAYYAEVYAGPEKRDIDPEFASIQGNHVILNVPLEEEEIWLECTSQTMPFNFLGDFTDDRNVLLLTPEGGIMKRTPKYSEADNVLVTKGESYLAADGGLQGAVSMSATGIQYDSRQGIERLDMEDKIKMYKRYWGYINNLSLQDIQVENNRDSIQFSEDMKVAVRDYGSFAGDKMIVPLNSFNRYTNSPKRDKDRQQDVVRDRGFLDIDEFVLHLPEGYKIESVPNDISEKTTYGIYETSVEVSEDGGIVTFRRKFQLNQGKYPAAEYNAYRSFIRKVARGDNQKMVLIPN</sequence>
<dbReference type="InterPro" id="IPR002931">
    <property type="entry name" value="Transglutaminase-like"/>
</dbReference>
<feature type="domain" description="Transglutaminase-like" evidence="2">
    <location>
        <begin position="273"/>
        <end position="382"/>
    </location>
</feature>
<evidence type="ECO:0000259" key="2">
    <source>
        <dbReference type="Pfam" id="PF01841"/>
    </source>
</evidence>
<gene>
    <name evidence="4" type="ORF">BST85_01125</name>
</gene>
<feature type="chain" id="PRO_5015610510" description="DUF3857 domain-containing protein" evidence="1">
    <location>
        <begin position="19"/>
        <end position="632"/>
    </location>
</feature>
<protein>
    <recommendedName>
        <fullName evidence="6">DUF3857 domain-containing protein</fullName>
    </recommendedName>
</protein>
<dbReference type="Pfam" id="PF01841">
    <property type="entry name" value="Transglut_core"/>
    <property type="match status" value="1"/>
</dbReference>
<accession>A0A2S7KTE7</accession>
<dbReference type="Gene3D" id="2.60.40.3140">
    <property type="match status" value="1"/>
</dbReference>
<reference evidence="4 5" key="1">
    <citation type="submission" date="2016-11" db="EMBL/GenBank/DDBJ databases">
        <title>Trade-off between light-utilization and light-protection in marine flavobacteria.</title>
        <authorList>
            <person name="Kumagai Y."/>
        </authorList>
    </citation>
    <scope>NUCLEOTIDE SEQUENCE [LARGE SCALE GENOMIC DNA]</scope>
    <source>
        <strain evidence="4 5">NBRC 107741</strain>
    </source>
</reference>
<organism evidence="4 5">
    <name type="scientific">Aureitalea marina</name>
    <dbReference type="NCBI Taxonomy" id="930804"/>
    <lineage>
        <taxon>Bacteria</taxon>
        <taxon>Pseudomonadati</taxon>
        <taxon>Bacteroidota</taxon>
        <taxon>Flavobacteriia</taxon>
        <taxon>Flavobacteriales</taxon>
        <taxon>Flavobacteriaceae</taxon>
        <taxon>Aureitalea</taxon>
    </lineage>
</organism>
<comment type="caution">
    <text evidence="4">The sequence shown here is derived from an EMBL/GenBank/DDBJ whole genome shotgun (WGS) entry which is preliminary data.</text>
</comment>
<keyword evidence="5" id="KW-1185">Reference proteome</keyword>
<dbReference type="Gene3D" id="3.10.620.30">
    <property type="match status" value="1"/>
</dbReference>
<dbReference type="Proteomes" id="UP000239800">
    <property type="component" value="Unassembled WGS sequence"/>
</dbReference>
<keyword evidence="1" id="KW-0732">Signal</keyword>
<dbReference type="Gene3D" id="2.60.120.1130">
    <property type="match status" value="1"/>
</dbReference>
<evidence type="ECO:0000313" key="4">
    <source>
        <dbReference type="EMBL" id="PQB05901.1"/>
    </source>
</evidence>